<dbReference type="STRING" id="29760.F6GZ78"/>
<feature type="compositionally biased region" description="Polar residues" evidence="1">
    <location>
        <begin position="305"/>
        <end position="315"/>
    </location>
</feature>
<reference evidence="3" key="1">
    <citation type="journal article" date="2007" name="Nature">
        <title>The grapevine genome sequence suggests ancestral hexaploidization in major angiosperm phyla.</title>
        <authorList>
            <consortium name="The French-Italian Public Consortium for Grapevine Genome Characterization."/>
            <person name="Jaillon O."/>
            <person name="Aury J.-M."/>
            <person name="Noel B."/>
            <person name="Policriti A."/>
            <person name="Clepet C."/>
            <person name="Casagrande A."/>
            <person name="Choisne N."/>
            <person name="Aubourg S."/>
            <person name="Vitulo N."/>
            <person name="Jubin C."/>
            <person name="Vezzi A."/>
            <person name="Legeai F."/>
            <person name="Hugueney P."/>
            <person name="Dasilva C."/>
            <person name="Horner D."/>
            <person name="Mica E."/>
            <person name="Jublot D."/>
            <person name="Poulain J."/>
            <person name="Bruyere C."/>
            <person name="Billault A."/>
            <person name="Segurens B."/>
            <person name="Gouyvenoux M."/>
            <person name="Ugarte E."/>
            <person name="Cattonaro F."/>
            <person name="Anthouard V."/>
            <person name="Vico V."/>
            <person name="Del Fabbro C."/>
            <person name="Alaux M."/>
            <person name="Di Gaspero G."/>
            <person name="Dumas V."/>
            <person name="Felice N."/>
            <person name="Paillard S."/>
            <person name="Juman I."/>
            <person name="Moroldo M."/>
            <person name="Scalabrin S."/>
            <person name="Canaguier A."/>
            <person name="Le Clainche I."/>
            <person name="Malacrida G."/>
            <person name="Durand E."/>
            <person name="Pesole G."/>
            <person name="Laucou V."/>
            <person name="Chatelet P."/>
            <person name="Merdinoglu D."/>
            <person name="Delledonne M."/>
            <person name="Pezzotti M."/>
            <person name="Lecharny A."/>
            <person name="Scarpelli C."/>
            <person name="Artiguenave F."/>
            <person name="Pe M.E."/>
            <person name="Valle G."/>
            <person name="Morgante M."/>
            <person name="Caboche M."/>
            <person name="Adam-Blondon A.-F."/>
            <person name="Weissenbach J."/>
            <person name="Quetier F."/>
            <person name="Wincker P."/>
        </authorList>
    </citation>
    <scope>NUCLEOTIDE SEQUENCE [LARGE SCALE GENOMIC DNA]</scope>
    <source>
        <strain evidence="3">cv. Pinot noir / PN40024</strain>
    </source>
</reference>
<evidence type="ECO:0008006" key="4">
    <source>
        <dbReference type="Google" id="ProtNLM"/>
    </source>
</evidence>
<dbReference type="PaxDb" id="29760-VIT_00s0256g00120.t01"/>
<evidence type="ECO:0000313" key="3">
    <source>
        <dbReference type="Proteomes" id="UP000009183"/>
    </source>
</evidence>
<gene>
    <name evidence="2" type="ORF">VIT_00s0256g00120</name>
</gene>
<dbReference type="EMBL" id="FN594990">
    <property type="protein sequence ID" value="CCB45264.1"/>
    <property type="molecule type" value="Genomic_DNA"/>
</dbReference>
<dbReference type="InterPro" id="IPR002110">
    <property type="entry name" value="Ankyrin_rpt"/>
</dbReference>
<evidence type="ECO:0000313" key="2">
    <source>
        <dbReference type="EMBL" id="CCB45264.1"/>
    </source>
</evidence>
<protein>
    <recommendedName>
        <fullName evidence="4">Ankyrin repeat-containing protein</fullName>
    </recommendedName>
</protein>
<dbReference type="SUPFAM" id="SSF48403">
    <property type="entry name" value="Ankyrin repeat"/>
    <property type="match status" value="1"/>
</dbReference>
<dbReference type="PANTHER" id="PTHR24121:SF16">
    <property type="entry name" value="NON-SPECIFIC SERINE_THREONINE PROTEIN KINASE"/>
    <property type="match status" value="1"/>
</dbReference>
<feature type="region of interest" description="Disordered" evidence="1">
    <location>
        <begin position="260"/>
        <end position="315"/>
    </location>
</feature>
<evidence type="ECO:0000256" key="1">
    <source>
        <dbReference type="SAM" id="MobiDB-lite"/>
    </source>
</evidence>
<sequence length="364" mass="41414">MADMDDAKRIHQLNGALYRALMKKKPKDVLACFKSLPDDEGPLYKITIHKDTVLHMACYSKQRDLALELLQLLPPSLNQRLANTKNDVDNTILHEVATYNAMTYVATEILNRAPELLTARNILGETPLFRAVRYGKDEMFKLLAEKLDRMDFETEEDCKACLRRNDGTTILHISVFTENFDMALLIAERYGDLISDSSTLVFQTRPGEVDWCQDLKSDAKSLFRWPVWEALLEEKHRYDAARELASKLLESDTSWEATNPQAVDRGSISVQEKGGDSSVSSKEKAKVDPSIALQHPDEKKGKTSPEVNRTRFNNIRNKETPLFSATMSGIPEIVDEILKKYPQAIEHYNDQGRNILHVAINYAR</sequence>
<keyword evidence="3" id="KW-1185">Reference proteome</keyword>
<dbReference type="InParanoid" id="F6GZ78"/>
<dbReference type="Gene3D" id="1.25.40.20">
    <property type="entry name" value="Ankyrin repeat-containing domain"/>
    <property type="match status" value="2"/>
</dbReference>
<dbReference type="SMART" id="SM00248">
    <property type="entry name" value="ANK"/>
    <property type="match status" value="4"/>
</dbReference>
<dbReference type="Pfam" id="PF12796">
    <property type="entry name" value="Ank_2"/>
    <property type="match status" value="1"/>
</dbReference>
<name>F6GZ78_VITVI</name>
<dbReference type="AlphaFoldDB" id="F6GZ78"/>
<organism evidence="2 3">
    <name type="scientific">Vitis vinifera</name>
    <name type="common">Grape</name>
    <dbReference type="NCBI Taxonomy" id="29760"/>
    <lineage>
        <taxon>Eukaryota</taxon>
        <taxon>Viridiplantae</taxon>
        <taxon>Streptophyta</taxon>
        <taxon>Embryophyta</taxon>
        <taxon>Tracheophyta</taxon>
        <taxon>Spermatophyta</taxon>
        <taxon>Magnoliopsida</taxon>
        <taxon>eudicotyledons</taxon>
        <taxon>Gunneridae</taxon>
        <taxon>Pentapetalae</taxon>
        <taxon>rosids</taxon>
        <taxon>Vitales</taxon>
        <taxon>Vitaceae</taxon>
        <taxon>Viteae</taxon>
        <taxon>Vitis</taxon>
    </lineage>
</organism>
<dbReference type="InterPro" id="IPR036770">
    <property type="entry name" value="Ankyrin_rpt-contain_sf"/>
</dbReference>
<proteinExistence type="predicted"/>
<dbReference type="eggNOG" id="ENOG502S676">
    <property type="taxonomic scope" value="Eukaryota"/>
</dbReference>
<dbReference type="Proteomes" id="UP000009183">
    <property type="component" value="Unassembled WGS sequence, unordered"/>
</dbReference>
<dbReference type="PANTHER" id="PTHR24121">
    <property type="entry name" value="NO MECHANORECEPTOR POTENTIAL C, ISOFORM D-RELATED"/>
    <property type="match status" value="1"/>
</dbReference>
<accession>F6GZ78</accession>
<dbReference type="HOGENOM" id="CLU_761673_0_0_1"/>